<dbReference type="Pfam" id="PF08205">
    <property type="entry name" value="C2-set_2"/>
    <property type="match status" value="1"/>
</dbReference>
<keyword evidence="3 6" id="KW-1133">Transmembrane helix</keyword>
<evidence type="ECO:0000256" key="1">
    <source>
        <dbReference type="ARBA" id="ARBA00004167"/>
    </source>
</evidence>
<name>A0A6P7KT95_BETSP</name>
<dbReference type="InterPro" id="IPR013162">
    <property type="entry name" value="CD80_C2-set"/>
</dbReference>
<dbReference type="GeneID" id="114843380"/>
<evidence type="ECO:0000256" key="5">
    <source>
        <dbReference type="ARBA" id="ARBA00023157"/>
    </source>
</evidence>
<evidence type="ECO:0000313" key="10">
    <source>
        <dbReference type="RefSeq" id="XP_028985713.1"/>
    </source>
</evidence>
<dbReference type="Pfam" id="PF07686">
    <property type="entry name" value="V-set"/>
    <property type="match status" value="1"/>
</dbReference>
<dbReference type="Gene3D" id="2.60.40.10">
    <property type="entry name" value="Immunoglobulins"/>
    <property type="match status" value="4"/>
</dbReference>
<dbReference type="InterPro" id="IPR003599">
    <property type="entry name" value="Ig_sub"/>
</dbReference>
<dbReference type="InterPro" id="IPR013783">
    <property type="entry name" value="Ig-like_fold"/>
</dbReference>
<accession>A0A6P7KT95</accession>
<dbReference type="SMART" id="SM00409">
    <property type="entry name" value="IG"/>
    <property type="match status" value="3"/>
</dbReference>
<dbReference type="AlphaFoldDB" id="A0A6P7KT95"/>
<dbReference type="PANTHER" id="PTHR46484">
    <property type="entry name" value="SI:CH211-171H4.5-RELATED"/>
    <property type="match status" value="1"/>
</dbReference>
<feature type="transmembrane region" description="Helical" evidence="6">
    <location>
        <begin position="408"/>
        <end position="430"/>
    </location>
</feature>
<feature type="chain" id="PRO_5027834037" evidence="7">
    <location>
        <begin position="23"/>
        <end position="498"/>
    </location>
</feature>
<keyword evidence="4 6" id="KW-0472">Membrane</keyword>
<dbReference type="KEGG" id="bspl:114843380"/>
<protein>
    <submittedName>
        <fullName evidence="10">Myelin-associated glycoprotein-like isoform X1</fullName>
    </submittedName>
</protein>
<dbReference type="InterPro" id="IPR013106">
    <property type="entry name" value="Ig_V-set"/>
</dbReference>
<feature type="domain" description="Ig-like" evidence="8">
    <location>
        <begin position="237"/>
        <end position="314"/>
    </location>
</feature>
<keyword evidence="5" id="KW-1015">Disulfide bond</keyword>
<dbReference type="SUPFAM" id="SSF48726">
    <property type="entry name" value="Immunoglobulin"/>
    <property type="match status" value="4"/>
</dbReference>
<dbReference type="Proteomes" id="UP000515150">
    <property type="component" value="Chromosome 16"/>
</dbReference>
<evidence type="ECO:0000256" key="4">
    <source>
        <dbReference type="ARBA" id="ARBA00023136"/>
    </source>
</evidence>
<sequence length="498" mass="54480">MGALTSALLFVLLCFKAMPSGASSWTATIPSSVKGLVGSCVVIPCSYNYPDPGKTVSQFTGIWMDQTNHVIYHSDPSKTVQEYKTRTELVGDITRKDCSLKIDPLQQSDQGPFHFRIEIEDYEKYSYKENHVSITIISESHPSLSVTQEVVEGHNVTASCSVSHSCPSSPPEFTWSHAGVTHLETRQLNDGQWNLTSTLTFVSTRDDHNKPVKCTVTYKGGLKGEKASSVIKVKYAPVNVKVDHTSEVKQGEDVMLKCSSDANPPANYQWLNENNTLHQGQSYLLTNVSRHTGILLCAAVNTVGQRNSTPVRLNVLFPPEIKTISCSSEGDDVRCVCIVESRPPSTVHFVLIDRVLPSTSTDVHGLATIGTLQAQSGSSESVRCVANNALGHVNAIFTLPSKDKKQNVLTFFIIGAGLSLVVILIAVVVARKCRGRREAVAMSQMSDAHEEKAVELPHAKSIEMDYDDVHPPGIYSNDHIYGNTESDEDEAIYANISE</sequence>
<gene>
    <name evidence="10" type="primary">LOC114843380</name>
</gene>
<keyword evidence="7" id="KW-0732">Signal</keyword>
<dbReference type="GO" id="GO:0016020">
    <property type="term" value="C:membrane"/>
    <property type="evidence" value="ECO:0007669"/>
    <property type="project" value="UniProtKB-SubCell"/>
</dbReference>
<dbReference type="OrthoDB" id="5843397at2759"/>
<evidence type="ECO:0000313" key="9">
    <source>
        <dbReference type="Proteomes" id="UP000515150"/>
    </source>
</evidence>
<organism evidence="9 10">
    <name type="scientific">Betta splendens</name>
    <name type="common">Siamese fighting fish</name>
    <dbReference type="NCBI Taxonomy" id="158456"/>
    <lineage>
        <taxon>Eukaryota</taxon>
        <taxon>Metazoa</taxon>
        <taxon>Chordata</taxon>
        <taxon>Craniata</taxon>
        <taxon>Vertebrata</taxon>
        <taxon>Euteleostomi</taxon>
        <taxon>Actinopterygii</taxon>
        <taxon>Neopterygii</taxon>
        <taxon>Teleostei</taxon>
        <taxon>Neoteleostei</taxon>
        <taxon>Acanthomorphata</taxon>
        <taxon>Anabantaria</taxon>
        <taxon>Anabantiformes</taxon>
        <taxon>Anabantoidei</taxon>
        <taxon>Osphronemidae</taxon>
        <taxon>Betta</taxon>
    </lineage>
</organism>
<dbReference type="InterPro" id="IPR036179">
    <property type="entry name" value="Ig-like_dom_sf"/>
</dbReference>
<feature type="domain" description="Ig-like" evidence="8">
    <location>
        <begin position="142"/>
        <end position="232"/>
    </location>
</feature>
<keyword evidence="2 6" id="KW-0812">Transmembrane</keyword>
<keyword evidence="9" id="KW-1185">Reference proteome</keyword>
<evidence type="ECO:0000256" key="6">
    <source>
        <dbReference type="SAM" id="Phobius"/>
    </source>
</evidence>
<dbReference type="PROSITE" id="PS50835">
    <property type="entry name" value="IG_LIKE"/>
    <property type="match status" value="2"/>
</dbReference>
<dbReference type="Pfam" id="PF13895">
    <property type="entry name" value="Ig_2"/>
    <property type="match status" value="1"/>
</dbReference>
<evidence type="ECO:0000256" key="2">
    <source>
        <dbReference type="ARBA" id="ARBA00022692"/>
    </source>
</evidence>
<proteinExistence type="predicted"/>
<reference evidence="10" key="1">
    <citation type="submission" date="2025-08" db="UniProtKB">
        <authorList>
            <consortium name="RefSeq"/>
        </authorList>
    </citation>
    <scope>IDENTIFICATION</scope>
</reference>
<dbReference type="InterPro" id="IPR007110">
    <property type="entry name" value="Ig-like_dom"/>
</dbReference>
<dbReference type="RefSeq" id="XP_028985713.1">
    <property type="nucleotide sequence ID" value="XM_029129880.3"/>
</dbReference>
<evidence type="ECO:0000256" key="7">
    <source>
        <dbReference type="SAM" id="SignalP"/>
    </source>
</evidence>
<dbReference type="InParanoid" id="A0A6P7KT95"/>
<feature type="signal peptide" evidence="7">
    <location>
        <begin position="1"/>
        <end position="22"/>
    </location>
</feature>
<evidence type="ECO:0000256" key="3">
    <source>
        <dbReference type="ARBA" id="ARBA00022989"/>
    </source>
</evidence>
<dbReference type="PANTHER" id="PTHR46484:SF1">
    <property type="entry name" value="SCHWANN CELL MYELIN PROTEIN-RELATED"/>
    <property type="match status" value="1"/>
</dbReference>
<evidence type="ECO:0000259" key="8">
    <source>
        <dbReference type="PROSITE" id="PS50835"/>
    </source>
</evidence>
<comment type="subcellular location">
    <subcellularLocation>
        <location evidence="1">Membrane</location>
        <topology evidence="1">Single-pass membrane protein</topology>
    </subcellularLocation>
</comment>